<dbReference type="Proteomes" id="UP000554482">
    <property type="component" value="Unassembled WGS sequence"/>
</dbReference>
<feature type="transmembrane region" description="Helical" evidence="8">
    <location>
        <begin position="261"/>
        <end position="286"/>
    </location>
</feature>
<dbReference type="EMBL" id="JABWDY010021423">
    <property type="protein sequence ID" value="KAF5192384.1"/>
    <property type="molecule type" value="Genomic_DNA"/>
</dbReference>
<comment type="catalytic activity">
    <reaction evidence="8">
        <text>L-cysteinyl-[protein] + hexadecanoyl-CoA = S-hexadecanoyl-L-cysteinyl-[protein] + CoA</text>
        <dbReference type="Rhea" id="RHEA:36683"/>
        <dbReference type="Rhea" id="RHEA-COMP:10131"/>
        <dbReference type="Rhea" id="RHEA-COMP:11032"/>
        <dbReference type="ChEBI" id="CHEBI:29950"/>
        <dbReference type="ChEBI" id="CHEBI:57287"/>
        <dbReference type="ChEBI" id="CHEBI:57379"/>
        <dbReference type="ChEBI" id="CHEBI:74151"/>
        <dbReference type="EC" id="2.3.1.225"/>
    </reaction>
</comment>
<evidence type="ECO:0000256" key="4">
    <source>
        <dbReference type="ARBA" id="ARBA00022692"/>
    </source>
</evidence>
<comment type="caution">
    <text evidence="10">The sequence shown here is derived from an EMBL/GenBank/DDBJ whole genome shotgun (WGS) entry which is preliminary data.</text>
</comment>
<keyword evidence="3 8" id="KW-0808">Transferase</keyword>
<keyword evidence="7 8" id="KW-0012">Acyltransferase</keyword>
<feature type="transmembrane region" description="Helical" evidence="8">
    <location>
        <begin position="86"/>
        <end position="105"/>
    </location>
</feature>
<dbReference type="GO" id="GO:0005783">
    <property type="term" value="C:endoplasmic reticulum"/>
    <property type="evidence" value="ECO:0007669"/>
    <property type="project" value="TreeGrafter"/>
</dbReference>
<dbReference type="GO" id="GO:0019706">
    <property type="term" value="F:protein-cysteine S-palmitoyltransferase activity"/>
    <property type="evidence" value="ECO:0007669"/>
    <property type="project" value="UniProtKB-EC"/>
</dbReference>
<evidence type="ECO:0000313" key="10">
    <source>
        <dbReference type="EMBL" id="KAF5192384.1"/>
    </source>
</evidence>
<dbReference type="AlphaFoldDB" id="A0A7J6W4S5"/>
<evidence type="ECO:0000256" key="5">
    <source>
        <dbReference type="ARBA" id="ARBA00022989"/>
    </source>
</evidence>
<evidence type="ECO:0000256" key="7">
    <source>
        <dbReference type="ARBA" id="ARBA00023315"/>
    </source>
</evidence>
<comment type="domain">
    <text evidence="8">The DHHC domain is required for palmitoyltransferase activity.</text>
</comment>
<dbReference type="OrthoDB" id="4096362at2759"/>
<feature type="domain" description="Palmitoyltransferase DHHC" evidence="9">
    <location>
        <begin position="170"/>
        <end position="295"/>
    </location>
</feature>
<sequence>MSSINQKDFRSKEILPVSSILDLEMSKKEEEDVYKLTEMDNANNQLEPEPELMVNDGCEKFEACDNPILVFFFRGRLICGPDPRGFILTTVSIVLSSWIFCIYVGDDLKKHSGLIVTIAVILTLSVLANLILVSAIDPGIIPRNDRISQDETRSDGLKSKRVKVNGVEVKLKFCRICKIFRPPRSCHCAICDNCVERFDHHCPWIGQCIGRRNYRFYLMFVTSALTFFIYVFSFSCRRINQKMSENKAGLFTTVRSCPETLALASFSFFAMWFLGGLASFHTYLILVNQTAYENHRHCYFESRPNPYDKGILSNLKEVFFTELPPSKVDFRAEMTQKEYGNADTLEQ</sequence>
<protein>
    <recommendedName>
        <fullName evidence="8">S-acyltransferase</fullName>
        <ecNumber evidence="8">2.3.1.225</ecNumber>
    </recommendedName>
    <alternativeName>
        <fullName evidence="8">Palmitoyltransferase</fullName>
    </alternativeName>
</protein>
<evidence type="ECO:0000259" key="9">
    <source>
        <dbReference type="Pfam" id="PF01529"/>
    </source>
</evidence>
<keyword evidence="6 8" id="KW-0472">Membrane</keyword>
<accession>A0A7J6W4S5</accession>
<gene>
    <name evidence="10" type="ORF">FRX31_018027</name>
</gene>
<dbReference type="GO" id="GO:0006612">
    <property type="term" value="P:protein targeting to membrane"/>
    <property type="evidence" value="ECO:0007669"/>
    <property type="project" value="TreeGrafter"/>
</dbReference>
<name>A0A7J6W4S5_THATH</name>
<dbReference type="PANTHER" id="PTHR22883">
    <property type="entry name" value="ZINC FINGER DHHC DOMAIN CONTAINING PROTEIN"/>
    <property type="match status" value="1"/>
</dbReference>
<reference evidence="10 11" key="1">
    <citation type="submission" date="2020-06" db="EMBL/GenBank/DDBJ databases">
        <title>Transcriptomic and genomic resources for Thalictrum thalictroides and T. hernandezii: Facilitating candidate gene discovery in an emerging model plant lineage.</title>
        <authorList>
            <person name="Arias T."/>
            <person name="Riano-Pachon D.M."/>
            <person name="Di Stilio V.S."/>
        </authorList>
    </citation>
    <scope>NUCLEOTIDE SEQUENCE [LARGE SCALE GENOMIC DNA]</scope>
    <source>
        <strain evidence="11">cv. WT478/WT964</strain>
        <tissue evidence="10">Leaves</tissue>
    </source>
</reference>
<evidence type="ECO:0000313" key="11">
    <source>
        <dbReference type="Proteomes" id="UP000554482"/>
    </source>
</evidence>
<dbReference type="GO" id="GO:0016020">
    <property type="term" value="C:membrane"/>
    <property type="evidence" value="ECO:0007669"/>
    <property type="project" value="UniProtKB-SubCell"/>
</dbReference>
<feature type="transmembrane region" description="Helical" evidence="8">
    <location>
        <begin position="111"/>
        <end position="136"/>
    </location>
</feature>
<dbReference type="InterPro" id="IPR039859">
    <property type="entry name" value="PFA4/ZDH16/20/ERF2-like"/>
</dbReference>
<evidence type="ECO:0000256" key="1">
    <source>
        <dbReference type="ARBA" id="ARBA00004141"/>
    </source>
</evidence>
<dbReference type="PANTHER" id="PTHR22883:SF57">
    <property type="entry name" value="S-ACYLTRANSFERASE"/>
    <property type="match status" value="1"/>
</dbReference>
<keyword evidence="11" id="KW-1185">Reference proteome</keyword>
<dbReference type="GO" id="GO:0005794">
    <property type="term" value="C:Golgi apparatus"/>
    <property type="evidence" value="ECO:0007669"/>
    <property type="project" value="TreeGrafter"/>
</dbReference>
<feature type="non-terminal residue" evidence="10">
    <location>
        <position position="1"/>
    </location>
</feature>
<keyword evidence="5 8" id="KW-1133">Transmembrane helix</keyword>
<evidence type="ECO:0000256" key="2">
    <source>
        <dbReference type="ARBA" id="ARBA00008574"/>
    </source>
</evidence>
<proteinExistence type="inferred from homology"/>
<evidence type="ECO:0000256" key="6">
    <source>
        <dbReference type="ARBA" id="ARBA00023136"/>
    </source>
</evidence>
<comment type="subcellular location">
    <subcellularLocation>
        <location evidence="1">Membrane</location>
        <topology evidence="1">Multi-pass membrane protein</topology>
    </subcellularLocation>
</comment>
<dbReference type="InterPro" id="IPR001594">
    <property type="entry name" value="Palmitoyltrfase_DHHC"/>
</dbReference>
<comment type="similarity">
    <text evidence="2 8">Belongs to the DHHC palmitoyltransferase family.</text>
</comment>
<organism evidence="10 11">
    <name type="scientific">Thalictrum thalictroides</name>
    <name type="common">Rue-anemone</name>
    <name type="synonym">Anemone thalictroides</name>
    <dbReference type="NCBI Taxonomy" id="46969"/>
    <lineage>
        <taxon>Eukaryota</taxon>
        <taxon>Viridiplantae</taxon>
        <taxon>Streptophyta</taxon>
        <taxon>Embryophyta</taxon>
        <taxon>Tracheophyta</taxon>
        <taxon>Spermatophyta</taxon>
        <taxon>Magnoliopsida</taxon>
        <taxon>Ranunculales</taxon>
        <taxon>Ranunculaceae</taxon>
        <taxon>Thalictroideae</taxon>
        <taxon>Thalictrum</taxon>
    </lineage>
</organism>
<dbReference type="EC" id="2.3.1.225" evidence="8"/>
<dbReference type="Pfam" id="PF01529">
    <property type="entry name" value="DHHC"/>
    <property type="match status" value="1"/>
</dbReference>
<keyword evidence="4 8" id="KW-0812">Transmembrane</keyword>
<dbReference type="PROSITE" id="PS50216">
    <property type="entry name" value="DHHC"/>
    <property type="match status" value="1"/>
</dbReference>
<evidence type="ECO:0000256" key="8">
    <source>
        <dbReference type="RuleBase" id="RU079119"/>
    </source>
</evidence>
<evidence type="ECO:0000256" key="3">
    <source>
        <dbReference type="ARBA" id="ARBA00022679"/>
    </source>
</evidence>
<feature type="transmembrane region" description="Helical" evidence="8">
    <location>
        <begin position="216"/>
        <end position="235"/>
    </location>
</feature>